<keyword evidence="2" id="KW-1185">Reference proteome</keyword>
<evidence type="ECO:0000313" key="2">
    <source>
        <dbReference type="Proteomes" id="UP000007364"/>
    </source>
</evidence>
<dbReference type="RefSeq" id="WP_008991444.1">
    <property type="nucleotide sequence ID" value="NZ_AMSG01000008.1"/>
</dbReference>
<dbReference type="AlphaFoldDB" id="K2QL12"/>
<protein>
    <submittedName>
        <fullName evidence="1">Uncharacterized protein</fullName>
    </submittedName>
</protein>
<reference evidence="1 2" key="1">
    <citation type="journal article" date="2012" name="J. Bacteriol.">
        <title>Genome Sequence of Galbibacter marinum Type Strain ck-I2-15.</title>
        <authorList>
            <person name="Lai Q."/>
            <person name="Li C."/>
            <person name="Shao Z."/>
        </authorList>
    </citation>
    <scope>NUCLEOTIDE SEQUENCE [LARGE SCALE GENOMIC DNA]</scope>
    <source>
        <strain evidence="2">ck-I2-15</strain>
    </source>
</reference>
<accession>K2QL12</accession>
<gene>
    <name evidence="1" type="ORF">I215_07946</name>
</gene>
<sequence length="173" mass="19728">MIFKGLKENSIKKAIKASSLKSEGYDDGSGAVRSLAIIINYDTLVDYKPLMDIAKAIRINNDNIFIAGYVEKVYKNVNYMIPVFSKNSFGINGKIKQDDLQTFLDRPYDIAINYYSKPNLYLEYVSTLCKSDLKVGVTEGSEHLNNLVLKVNEKDYDQFSSELVKYLKILKRL</sequence>
<proteinExistence type="predicted"/>
<dbReference type="Proteomes" id="UP000007364">
    <property type="component" value="Unassembled WGS sequence"/>
</dbReference>
<dbReference type="EMBL" id="AMSG01000008">
    <property type="protein sequence ID" value="EKF55382.1"/>
    <property type="molecule type" value="Genomic_DNA"/>
</dbReference>
<dbReference type="OrthoDB" id="1430532at2"/>
<comment type="caution">
    <text evidence="1">The sequence shown here is derived from an EMBL/GenBank/DDBJ whole genome shotgun (WGS) entry which is preliminary data.</text>
</comment>
<dbReference type="InterPro" id="IPR054207">
    <property type="entry name" value="DUF6913"/>
</dbReference>
<dbReference type="Pfam" id="PF21857">
    <property type="entry name" value="DUF6913"/>
    <property type="match status" value="1"/>
</dbReference>
<dbReference type="STRING" id="555500.I215_07946"/>
<organism evidence="1 2">
    <name type="scientific">Galbibacter marinus</name>
    <dbReference type="NCBI Taxonomy" id="555500"/>
    <lineage>
        <taxon>Bacteria</taxon>
        <taxon>Pseudomonadati</taxon>
        <taxon>Bacteroidota</taxon>
        <taxon>Flavobacteriia</taxon>
        <taxon>Flavobacteriales</taxon>
        <taxon>Flavobacteriaceae</taxon>
        <taxon>Galbibacter</taxon>
    </lineage>
</organism>
<name>K2QL12_9FLAO</name>
<evidence type="ECO:0000313" key="1">
    <source>
        <dbReference type="EMBL" id="EKF55382.1"/>
    </source>
</evidence>